<evidence type="ECO:0000256" key="9">
    <source>
        <dbReference type="ARBA" id="ARBA00023136"/>
    </source>
</evidence>
<dbReference type="UniPathway" id="UPA00378"/>
<accession>A0A0A1UZW2</accession>
<comment type="pathway">
    <text evidence="3 10">Protein modification; protein glycosylation.</text>
</comment>
<keyword evidence="6 10" id="KW-0732">Signal</keyword>
<keyword evidence="9 10" id="KW-0472">Membrane</keyword>
<dbReference type="PANTHER" id="PTHR21049:SF0">
    <property type="entry name" value="DOLICHYL-DIPHOSPHOOLIGOSACCHARIDE--PROTEIN GLYCOSYLTRANSFERASE SUBUNIT 1"/>
    <property type="match status" value="1"/>
</dbReference>
<dbReference type="OrthoDB" id="310030at2759"/>
<keyword evidence="5 10" id="KW-0812">Transmembrane</keyword>
<comment type="subcellular location">
    <subcellularLocation>
        <location evidence="2 10">Endoplasmic reticulum membrane</location>
        <topology evidence="2 10">Single-pass type I membrane protein</topology>
    </subcellularLocation>
</comment>
<comment type="caution">
    <text evidence="11">The sequence shown here is derived from an EMBL/GenBank/DDBJ whole genome shotgun (WGS) entry which is preliminary data.</text>
</comment>
<comment type="function">
    <text evidence="1 10">Subunit of the oligosaccharyl transferase (OST) complex that catalyzes the initial transfer of a defined glycan (Glc(3)Man(9)GlcNAc(2) in eukaryotes) from the lipid carrier dolichol-pyrophosphate to an asparagine residue within an Asn-X-Ser/Thr consensus motif in nascent polypeptide chains, the first step in protein N-glycosylation. N-glycosylation occurs cotranslationally and the complex associates with the Sec61 complex at the channel-forming translocon complex that mediates protein translocation across the endoplasmic reticulum (ER). All subunits are required for a maximal enzyme activity.</text>
</comment>
<dbReference type="GO" id="GO:0018279">
    <property type="term" value="P:protein N-linked glycosylation via asparagine"/>
    <property type="evidence" value="ECO:0007669"/>
    <property type="project" value="TreeGrafter"/>
</dbReference>
<dbReference type="InterPro" id="IPR007676">
    <property type="entry name" value="Ribophorin_I"/>
</dbReference>
<dbReference type="PANTHER" id="PTHR21049">
    <property type="entry name" value="RIBOPHORIN I"/>
    <property type="match status" value="1"/>
</dbReference>
<feature type="chain" id="PRO_5005108713" description="Dolichyl-diphosphooligosaccharide--protein glycosyltransferase subunit 1" evidence="10">
    <location>
        <begin position="20"/>
        <end position="487"/>
    </location>
</feature>
<comment type="subunit">
    <text evidence="10">Component of the oligosaccharyltransferase (OST) complex.</text>
</comment>
<reference evidence="11 12" key="1">
    <citation type="submission" date="2014-02" db="EMBL/GenBank/DDBJ databases">
        <title>The genome sequence of the entomopathogenic fungus Metarhizium robertsii ARSEF 2575.</title>
        <authorList>
            <person name="Giuliano Garisto Donzelli B."/>
            <person name="Roe B.A."/>
            <person name="Macmil S.L."/>
            <person name="Krasnoff S.B."/>
            <person name="Gibson D.M."/>
        </authorList>
    </citation>
    <scope>NUCLEOTIDE SEQUENCE [LARGE SCALE GENOMIC DNA]</scope>
    <source>
        <strain evidence="11 12">ARSEF 2575</strain>
    </source>
</reference>
<evidence type="ECO:0000256" key="10">
    <source>
        <dbReference type="RuleBase" id="RU361143"/>
    </source>
</evidence>
<protein>
    <recommendedName>
        <fullName evidence="10">Dolichyl-diphosphooligosaccharide--protein glycosyltransferase subunit 1</fullName>
    </recommendedName>
</protein>
<dbReference type="HOGENOM" id="CLU_031381_1_0_1"/>
<name>A0A0A1UZW2_9HYPO</name>
<proteinExistence type="inferred from homology"/>
<feature type="signal peptide" evidence="10">
    <location>
        <begin position="1"/>
        <end position="19"/>
    </location>
</feature>
<evidence type="ECO:0000256" key="5">
    <source>
        <dbReference type="ARBA" id="ARBA00022692"/>
    </source>
</evidence>
<evidence type="ECO:0000256" key="3">
    <source>
        <dbReference type="ARBA" id="ARBA00004922"/>
    </source>
</evidence>
<evidence type="ECO:0000313" key="12">
    <source>
        <dbReference type="Proteomes" id="UP000030151"/>
    </source>
</evidence>
<organism evidence="11 12">
    <name type="scientific">Metarhizium robertsii</name>
    <dbReference type="NCBI Taxonomy" id="568076"/>
    <lineage>
        <taxon>Eukaryota</taxon>
        <taxon>Fungi</taxon>
        <taxon>Dikarya</taxon>
        <taxon>Ascomycota</taxon>
        <taxon>Pezizomycotina</taxon>
        <taxon>Sordariomycetes</taxon>
        <taxon>Hypocreomycetidae</taxon>
        <taxon>Hypocreales</taxon>
        <taxon>Clavicipitaceae</taxon>
        <taxon>Metarhizium</taxon>
    </lineage>
</organism>
<dbReference type="eggNOG" id="KOG2291">
    <property type="taxonomic scope" value="Eukaryota"/>
</dbReference>
<evidence type="ECO:0000313" key="11">
    <source>
        <dbReference type="EMBL" id="EXV02911.1"/>
    </source>
</evidence>
<dbReference type="Pfam" id="PF04597">
    <property type="entry name" value="Ribophorin_I"/>
    <property type="match status" value="1"/>
</dbReference>
<comment type="similarity">
    <text evidence="4 10">Belongs to the OST1 family.</text>
</comment>
<dbReference type="EMBL" id="JELW01000004">
    <property type="protein sequence ID" value="EXV02911.1"/>
    <property type="molecule type" value="Genomic_DNA"/>
</dbReference>
<evidence type="ECO:0000256" key="8">
    <source>
        <dbReference type="ARBA" id="ARBA00022989"/>
    </source>
</evidence>
<keyword evidence="7 10" id="KW-0256">Endoplasmic reticulum</keyword>
<evidence type="ECO:0000256" key="6">
    <source>
        <dbReference type="ARBA" id="ARBA00022729"/>
    </source>
</evidence>
<dbReference type="AlphaFoldDB" id="A0A0A1UZW2"/>
<keyword evidence="8 10" id="KW-1133">Transmembrane helix</keyword>
<gene>
    <name evidence="11" type="ORF">X797_004033</name>
</gene>
<evidence type="ECO:0000256" key="2">
    <source>
        <dbReference type="ARBA" id="ARBA00004115"/>
    </source>
</evidence>
<evidence type="ECO:0000256" key="1">
    <source>
        <dbReference type="ARBA" id="ARBA00002791"/>
    </source>
</evidence>
<feature type="transmembrane region" description="Helical" evidence="10">
    <location>
        <begin position="461"/>
        <end position="484"/>
    </location>
</feature>
<sequence length="487" mass="53814">MKPLSIASALLVVASSALAATAASSSKNSQPAQFKPPQVFRNANLVHIISLEKNYAKEQINVLIENVSNEPQSEYYLPFTAEQIARVGGFEVKDRKNANAGPFVSEAVEYDPNSDAQYYRIHLPTPLKAGGQQTLGISFYNLKAYRPLPASIAQDEKQYLVHDFSVYAPSAYPTLKQKTEVKAASSTIPDYTKITEGKEELPQKQGAKLIYGPFGEKPAGAISPAEVRFEFTKPVTHVSTLERDIEVSHWGGNIAFEERYALHHRGANLSSPFNRVKYAQSAFFSPASSALKELRVPLQVGSVDPYFTDVIGNVSTSKFRSNKREALLELKPRYPLFGGWNYPFTIGWNSDAANLLRKTAAGGYVLKVPFLEGPKQAEGVEYGQVIIRVVLPEGARNVKYYTGIPESSIVKTSVSVHKTYLDTLGRTSVIIKAQNLVDEFRDRDVIISYETSTFDTLRKPFIVFASMMAVYAAAWAVGQVEVGFTKK</sequence>
<evidence type="ECO:0000256" key="4">
    <source>
        <dbReference type="ARBA" id="ARBA00008905"/>
    </source>
</evidence>
<evidence type="ECO:0000256" key="7">
    <source>
        <dbReference type="ARBA" id="ARBA00022824"/>
    </source>
</evidence>
<dbReference type="Proteomes" id="UP000030151">
    <property type="component" value="Unassembled WGS sequence"/>
</dbReference>
<dbReference type="GO" id="GO:0008250">
    <property type="term" value="C:oligosaccharyltransferase complex"/>
    <property type="evidence" value="ECO:0007669"/>
    <property type="project" value="UniProtKB-UniRule"/>
</dbReference>